<reference evidence="2 3" key="1">
    <citation type="submission" date="2018-06" db="EMBL/GenBank/DDBJ databases">
        <title>Chryseolinea flavus sp. nov., a member of the phylum Bacteroidetes isolated from soil.</title>
        <authorList>
            <person name="Li Y."/>
            <person name="Wang J."/>
        </authorList>
    </citation>
    <scope>NUCLEOTIDE SEQUENCE [LARGE SCALE GENOMIC DNA]</scope>
    <source>
        <strain evidence="2 3">SDU1-6</strain>
    </source>
</reference>
<dbReference type="OrthoDB" id="634374at2"/>
<accession>A0A364Y086</accession>
<evidence type="ECO:0000259" key="1">
    <source>
        <dbReference type="PROSITE" id="PS50910"/>
    </source>
</evidence>
<organism evidence="2 3">
    <name type="scientific">Pseudochryseolinea flava</name>
    <dbReference type="NCBI Taxonomy" id="2059302"/>
    <lineage>
        <taxon>Bacteria</taxon>
        <taxon>Pseudomonadati</taxon>
        <taxon>Bacteroidota</taxon>
        <taxon>Cytophagia</taxon>
        <taxon>Cytophagales</taxon>
        <taxon>Fulvivirgaceae</taxon>
        <taxon>Pseudochryseolinea</taxon>
    </lineage>
</organism>
<protein>
    <recommendedName>
        <fullName evidence="1">HEPN domain-containing protein</fullName>
    </recommendedName>
</protein>
<evidence type="ECO:0000313" key="2">
    <source>
        <dbReference type="EMBL" id="RAV99670.1"/>
    </source>
</evidence>
<dbReference type="EMBL" id="QMFY01000010">
    <property type="protein sequence ID" value="RAV99670.1"/>
    <property type="molecule type" value="Genomic_DNA"/>
</dbReference>
<sequence length="274" mass="31470">MNLPHLKTIELRSVISDLVKEITPKAIVCFGYASRAIEHISCFQVFSSEHHHYDLLFVQSSTTLYRDHEIVDLITNRFSSDISVNVLSHSVNSVRLALKEGDPFFSKIFNEGKILHCEQDAQLNINERNQTQSNDEPKQRKDYERSFALSESFLELASEALGGNRHDIGLFLLHQSIEQLCIASIKAHLKYRPTTHNILRLISLVSCYIPAVKDVFPCNTTDEKELFEFLKNAYSDVRYKSCYRVPPHIGFSLLVRVTEFKTLVESRYKLNSSV</sequence>
<dbReference type="SMART" id="SM00748">
    <property type="entry name" value="HEPN"/>
    <property type="match status" value="1"/>
</dbReference>
<gene>
    <name evidence="2" type="ORF">DQQ10_18930</name>
</gene>
<dbReference type="AlphaFoldDB" id="A0A364Y086"/>
<name>A0A364Y086_9BACT</name>
<comment type="caution">
    <text evidence="2">The sequence shown here is derived from an EMBL/GenBank/DDBJ whole genome shotgun (WGS) entry which is preliminary data.</text>
</comment>
<dbReference type="SUPFAM" id="SSF81593">
    <property type="entry name" value="Nucleotidyltransferase substrate binding subunit/domain"/>
    <property type="match status" value="1"/>
</dbReference>
<evidence type="ECO:0000313" key="3">
    <source>
        <dbReference type="Proteomes" id="UP000251889"/>
    </source>
</evidence>
<proteinExistence type="predicted"/>
<dbReference type="InterPro" id="IPR007842">
    <property type="entry name" value="HEPN_dom"/>
</dbReference>
<dbReference type="PROSITE" id="PS50910">
    <property type="entry name" value="HEPN"/>
    <property type="match status" value="1"/>
</dbReference>
<dbReference type="Proteomes" id="UP000251889">
    <property type="component" value="Unassembled WGS sequence"/>
</dbReference>
<dbReference type="Pfam" id="PF05168">
    <property type="entry name" value="HEPN"/>
    <property type="match status" value="1"/>
</dbReference>
<dbReference type="Gene3D" id="1.20.120.330">
    <property type="entry name" value="Nucleotidyltransferases domain 2"/>
    <property type="match status" value="1"/>
</dbReference>
<feature type="domain" description="HEPN" evidence="1">
    <location>
        <begin position="147"/>
        <end position="270"/>
    </location>
</feature>
<dbReference type="RefSeq" id="WP_112748481.1">
    <property type="nucleotide sequence ID" value="NZ_QMFY01000010.1"/>
</dbReference>
<keyword evidence="3" id="KW-1185">Reference proteome</keyword>